<keyword evidence="7" id="KW-1185">Reference proteome</keyword>
<gene>
    <name evidence="6" type="ORF">ABENE_20890</name>
</gene>
<dbReference type="PANTHER" id="PTHR43335:SF4">
    <property type="entry name" value="ABC TRANSPORTER, ATP-BINDING PROTEIN"/>
    <property type="match status" value="1"/>
</dbReference>
<evidence type="ECO:0000313" key="7">
    <source>
        <dbReference type="Proteomes" id="UP000017837"/>
    </source>
</evidence>
<evidence type="ECO:0000259" key="5">
    <source>
        <dbReference type="PROSITE" id="PS50893"/>
    </source>
</evidence>
<keyword evidence="3" id="KW-0547">Nucleotide-binding</keyword>
<dbReference type="eggNOG" id="COG1131">
    <property type="taxonomic scope" value="Bacteria"/>
</dbReference>
<dbReference type="Gene3D" id="3.40.50.300">
    <property type="entry name" value="P-loop containing nucleotide triphosphate hydrolases"/>
    <property type="match status" value="1"/>
</dbReference>
<proteinExistence type="inferred from homology"/>
<reference evidence="6 7" key="1">
    <citation type="journal article" date="2014" name="Nature">
        <title>Sequential evolution of bacterial morphology by co-option of a developmental regulator.</title>
        <authorList>
            <person name="Jiang C."/>
            <person name="Brown P.J."/>
            <person name="Ducret A."/>
            <person name="Brun Y.V."/>
        </authorList>
    </citation>
    <scope>NUCLEOTIDE SEQUENCE [LARGE SCALE GENOMIC DNA]</scope>
    <source>
        <strain evidence="6 7">DSM 16100</strain>
    </source>
</reference>
<keyword evidence="4" id="KW-0067">ATP-binding</keyword>
<accession>V4NLD9</accession>
<dbReference type="Proteomes" id="UP000017837">
    <property type="component" value="Unassembled WGS sequence"/>
</dbReference>
<evidence type="ECO:0000256" key="2">
    <source>
        <dbReference type="ARBA" id="ARBA00022448"/>
    </source>
</evidence>
<dbReference type="EMBL" id="AWGB01000075">
    <property type="protein sequence ID" value="ESQ82617.1"/>
    <property type="molecule type" value="Genomic_DNA"/>
</dbReference>
<dbReference type="SMART" id="SM00382">
    <property type="entry name" value="AAA"/>
    <property type="match status" value="1"/>
</dbReference>
<dbReference type="PATRIC" id="fig|1121022.4.peg.4280"/>
<evidence type="ECO:0000256" key="3">
    <source>
        <dbReference type="ARBA" id="ARBA00022741"/>
    </source>
</evidence>
<dbReference type="PROSITE" id="PS00211">
    <property type="entry name" value="ABC_TRANSPORTER_1"/>
    <property type="match status" value="1"/>
</dbReference>
<dbReference type="InterPro" id="IPR003593">
    <property type="entry name" value="AAA+_ATPase"/>
</dbReference>
<dbReference type="AlphaFoldDB" id="V4NLD9"/>
<organism evidence="6 7">
    <name type="scientific">Asticcacaulis benevestitus DSM 16100 = ATCC BAA-896</name>
    <dbReference type="NCBI Taxonomy" id="1121022"/>
    <lineage>
        <taxon>Bacteria</taxon>
        <taxon>Pseudomonadati</taxon>
        <taxon>Pseudomonadota</taxon>
        <taxon>Alphaproteobacteria</taxon>
        <taxon>Caulobacterales</taxon>
        <taxon>Caulobacteraceae</taxon>
        <taxon>Asticcacaulis</taxon>
    </lineage>
</organism>
<dbReference type="InterPro" id="IPR003439">
    <property type="entry name" value="ABC_transporter-like_ATP-bd"/>
</dbReference>
<protein>
    <recommendedName>
        <fullName evidence="5">ABC transporter domain-containing protein</fullName>
    </recommendedName>
</protein>
<evidence type="ECO:0000256" key="4">
    <source>
        <dbReference type="ARBA" id="ARBA00022840"/>
    </source>
</evidence>
<dbReference type="GO" id="GO:0016887">
    <property type="term" value="F:ATP hydrolysis activity"/>
    <property type="evidence" value="ECO:0007669"/>
    <property type="project" value="InterPro"/>
</dbReference>
<dbReference type="Pfam" id="PF00005">
    <property type="entry name" value="ABC_tran"/>
    <property type="match status" value="1"/>
</dbReference>
<comment type="caution">
    <text evidence="6">The sequence shown here is derived from an EMBL/GenBank/DDBJ whole genome shotgun (WGS) entry which is preliminary data.</text>
</comment>
<dbReference type="InterPro" id="IPR017871">
    <property type="entry name" value="ABC_transporter-like_CS"/>
</dbReference>
<comment type="similarity">
    <text evidence="1">Belongs to the ABC transporter superfamily.</text>
</comment>
<sequence>MLAIETEHLTKRYSGRTVVDDVALRVPMRCVYGFLGPNGAGKTTTMRLLLGLLRADAGTIRLVGRDLAHRRRDALAQVGAFVESASLYDHLTGYANLDTTRRLLNLPQGEIDRVLEIVGMRDAARARAGTYSLGMKQRLALARALLGAPKLLLLDEPTNGLDPDGIRAMRLLIRALPEQIGGTVFVSSHLLNEVEHIADHAGMMRDGRLVVQDEVRMLLGGSATVAMTINEAEAGAALLRARSMDAAALDDQTIRLRCQDGALIQQTAMANRILVEADFMVSAIVPHARTLEDVYHDTLTSATSDYRRPA</sequence>
<dbReference type="PANTHER" id="PTHR43335">
    <property type="entry name" value="ABC TRANSPORTER, ATP-BINDING PROTEIN"/>
    <property type="match status" value="1"/>
</dbReference>
<name>V4NLD9_9CAUL</name>
<feature type="domain" description="ABC transporter" evidence="5">
    <location>
        <begin position="4"/>
        <end position="231"/>
    </location>
</feature>
<evidence type="ECO:0000256" key="1">
    <source>
        <dbReference type="ARBA" id="ARBA00005417"/>
    </source>
</evidence>
<dbReference type="RefSeq" id="WP_018083835.1">
    <property type="nucleotide sequence ID" value="NZ_AQWM01000046.1"/>
</dbReference>
<evidence type="ECO:0000313" key="6">
    <source>
        <dbReference type="EMBL" id="ESQ82617.1"/>
    </source>
</evidence>
<dbReference type="PROSITE" id="PS50893">
    <property type="entry name" value="ABC_TRANSPORTER_2"/>
    <property type="match status" value="1"/>
</dbReference>
<dbReference type="InterPro" id="IPR027417">
    <property type="entry name" value="P-loop_NTPase"/>
</dbReference>
<dbReference type="GO" id="GO:0005524">
    <property type="term" value="F:ATP binding"/>
    <property type="evidence" value="ECO:0007669"/>
    <property type="project" value="UniProtKB-KW"/>
</dbReference>
<dbReference type="STRING" id="1121022.GCA_000376105_04156"/>
<dbReference type="SUPFAM" id="SSF52540">
    <property type="entry name" value="P-loop containing nucleoside triphosphate hydrolases"/>
    <property type="match status" value="1"/>
</dbReference>
<keyword evidence="2" id="KW-0813">Transport</keyword>